<dbReference type="Gene3D" id="1.10.357.140">
    <property type="entry name" value="UbiA prenyltransferase"/>
    <property type="match status" value="1"/>
</dbReference>
<dbReference type="GO" id="GO:0016020">
    <property type="term" value="C:membrane"/>
    <property type="evidence" value="ECO:0007669"/>
    <property type="project" value="UniProtKB-SubCell"/>
</dbReference>
<organism evidence="5 6">
    <name type="scientific">Humibacillus xanthopallidus</name>
    <dbReference type="NCBI Taxonomy" id="412689"/>
    <lineage>
        <taxon>Bacteria</taxon>
        <taxon>Bacillati</taxon>
        <taxon>Actinomycetota</taxon>
        <taxon>Actinomycetes</taxon>
        <taxon>Micrococcales</taxon>
        <taxon>Intrasporangiaceae</taxon>
        <taxon>Humibacillus</taxon>
    </lineage>
</organism>
<evidence type="ECO:0000313" key="6">
    <source>
        <dbReference type="Proteomes" id="UP000316747"/>
    </source>
</evidence>
<gene>
    <name evidence="5" type="ORF">FBY41_4036</name>
</gene>
<keyword evidence="3" id="KW-1133">Transmembrane helix</keyword>
<keyword evidence="5" id="KW-0808">Transferase</keyword>
<dbReference type="EMBL" id="VFPM01000004">
    <property type="protein sequence ID" value="TQM57215.1"/>
    <property type="molecule type" value="Genomic_DNA"/>
</dbReference>
<keyword evidence="2" id="KW-0812">Transmembrane</keyword>
<dbReference type="NCBIfam" id="NF045897">
    <property type="entry name" value="SCO3242_trans"/>
    <property type="match status" value="1"/>
</dbReference>
<dbReference type="OrthoDB" id="2908954at2"/>
<evidence type="ECO:0000313" key="5">
    <source>
        <dbReference type="EMBL" id="TQM57215.1"/>
    </source>
</evidence>
<evidence type="ECO:0000256" key="4">
    <source>
        <dbReference type="ARBA" id="ARBA00023136"/>
    </source>
</evidence>
<accession>A0A543HFV9</accession>
<evidence type="ECO:0000256" key="1">
    <source>
        <dbReference type="ARBA" id="ARBA00004141"/>
    </source>
</evidence>
<dbReference type="InterPro" id="IPR050475">
    <property type="entry name" value="Prenyltransferase_related"/>
</dbReference>
<dbReference type="PANTHER" id="PTHR42723:SF1">
    <property type="entry name" value="CHLOROPHYLL SYNTHASE, CHLOROPLASTIC"/>
    <property type="match status" value="1"/>
</dbReference>
<evidence type="ECO:0000256" key="2">
    <source>
        <dbReference type="ARBA" id="ARBA00022692"/>
    </source>
</evidence>
<sequence length="303" mass="29600">MTRLRDLAELVRAPAALSVPGDSLAGASSSGWPAGAGWPDGLRSGALPLASTCLYWAGMALNDWADREVDAVERAERPIPSGRVAPRTALALAGGLTAAGLGIAGLAGGRRTLAVAAALAAAVWAYDLAPKEGPLSVATMASTRGLDVLLGASAGGWPTLRSAAAPAALVALHTAGVTALSRGEVRGGSVAVAQGCVATTSVVAVGSAVRALTAPSSGTTGFVSRALSLALTGWYAVGVLRAQVAAVRTPDAATARRATGVGIRGLVPLQSAAIAAAGNPGTALCVAASAPVGAFAMKRVSAT</sequence>
<dbReference type="RefSeq" id="WP_141846473.1">
    <property type="nucleotide sequence ID" value="NZ_VFPM01000004.1"/>
</dbReference>
<comment type="subcellular location">
    <subcellularLocation>
        <location evidence="1">Membrane</location>
        <topology evidence="1">Multi-pass membrane protein</topology>
    </subcellularLocation>
</comment>
<protein>
    <submittedName>
        <fullName evidence="5">4-hydroxybenzoate polyprenyltransferase</fullName>
    </submittedName>
</protein>
<name>A0A543HFV9_9MICO</name>
<dbReference type="Proteomes" id="UP000316747">
    <property type="component" value="Unassembled WGS sequence"/>
</dbReference>
<dbReference type="InterPro" id="IPR000537">
    <property type="entry name" value="UbiA_prenyltransferase"/>
</dbReference>
<dbReference type="PANTHER" id="PTHR42723">
    <property type="entry name" value="CHLOROPHYLL SYNTHASE"/>
    <property type="match status" value="1"/>
</dbReference>
<dbReference type="InterPro" id="IPR044878">
    <property type="entry name" value="UbiA_sf"/>
</dbReference>
<comment type="caution">
    <text evidence="5">The sequence shown here is derived from an EMBL/GenBank/DDBJ whole genome shotgun (WGS) entry which is preliminary data.</text>
</comment>
<dbReference type="GO" id="GO:0016765">
    <property type="term" value="F:transferase activity, transferring alkyl or aryl (other than methyl) groups"/>
    <property type="evidence" value="ECO:0007669"/>
    <property type="project" value="InterPro"/>
</dbReference>
<keyword evidence="4" id="KW-0472">Membrane</keyword>
<reference evidence="5 6" key="1">
    <citation type="submission" date="2019-06" db="EMBL/GenBank/DDBJ databases">
        <title>Genome sequencing of plant associated microbes to promote plant fitness in Sorghum bicolor and Oryza sativa.</title>
        <authorList>
            <person name="Coleman-Derr D."/>
        </authorList>
    </citation>
    <scope>NUCLEOTIDE SEQUENCE [LARGE SCALE GENOMIC DNA]</scope>
    <source>
        <strain evidence="5 6">KV-663</strain>
    </source>
</reference>
<dbReference type="CDD" id="cd13964">
    <property type="entry name" value="PT_UbiA_1"/>
    <property type="match status" value="1"/>
</dbReference>
<dbReference type="Pfam" id="PF01040">
    <property type="entry name" value="UbiA"/>
    <property type="match status" value="1"/>
</dbReference>
<proteinExistence type="predicted"/>
<dbReference type="AlphaFoldDB" id="A0A543HFV9"/>
<evidence type="ECO:0000256" key="3">
    <source>
        <dbReference type="ARBA" id="ARBA00022989"/>
    </source>
</evidence>
<keyword evidence="6" id="KW-1185">Reference proteome</keyword>